<feature type="region of interest" description="Disordered" evidence="8">
    <location>
        <begin position="598"/>
        <end position="625"/>
    </location>
</feature>
<evidence type="ECO:0000256" key="1">
    <source>
        <dbReference type="ARBA" id="ARBA00004194"/>
    </source>
</evidence>
<keyword evidence="6" id="KW-0472">Membrane</keyword>
<feature type="coiled-coil region" evidence="7">
    <location>
        <begin position="443"/>
        <end position="550"/>
    </location>
</feature>
<dbReference type="RefSeq" id="XP_048321200.2">
    <property type="nucleotide sequence ID" value="XM_048465243.2"/>
</dbReference>
<reference evidence="10" key="1">
    <citation type="submission" date="2025-08" db="UniProtKB">
        <authorList>
            <consortium name="RefSeq"/>
        </authorList>
    </citation>
    <scope>IDENTIFICATION</scope>
    <source>
        <tissue evidence="10">Seedling</tissue>
    </source>
</reference>
<evidence type="ECO:0000256" key="6">
    <source>
        <dbReference type="ARBA" id="ARBA00023136"/>
    </source>
</evidence>
<dbReference type="GeneID" id="107406905"/>
<accession>A0ABM3I5U5</accession>
<keyword evidence="2" id="KW-0812">Transmembrane</keyword>
<dbReference type="PANTHER" id="PTHR13815:SF7">
    <property type="entry name" value="GOLGIN SUBFAMILY A MEMBER 5"/>
    <property type="match status" value="1"/>
</dbReference>
<keyword evidence="9" id="KW-1185">Reference proteome</keyword>
<sequence>MSSWLKAAEDLFEVVDRRAKLVVSELADEQSGSQPPASNVHGSQSKKTKLKKKAQKRLPTEETLKGSDSADEQTSSISSQANLTPEKDGDDLLNENDGTPSGKSMVQTDNEQQQNFDNGFPTSDIPTTETSADDMGKDDASHDEVPVAVNDAEAVASTSNGEHLMESPLEVHEDQLSVKGVEVVSANHLVEDGQSNKSEGADVPPKVDQERSDSINTDAPSNISNTETQPNEADVKVESPIKQKKQHERKAATSARKVQEQLDEAQGLLKTAISTGQSKEARLAKVCAGLSSRLQEYKSENAQLEELLFAERELSKSYEAQIKQLQQDLSVSKSEVTRVESNMIEALAAKNSEIEALVNATNELKKKAALSEGNLASLQVSMESMKRNRELAETRMMQALREELAAAERRAEEEHAAHNATKMAFMEREVELEQRAIEGSTALARIQRIADERTAKAADLEQKVALLEVECANLNQELQDMEDRVRRGQKKSPEDANQVIQMQAWQEEVERARQGQRDAESKLSSMEAEVQKMRVEMAAMKRDAEHYSRQEHMELEKRYRELTDLLYYKQTQLETMASEKAAAEFQLEKELNRLQEVKVEAERSRVSRRGSSSWEEDTEMKALDK</sequence>
<feature type="compositionally biased region" description="Basic and acidic residues" evidence="8">
    <location>
        <begin position="134"/>
        <end position="143"/>
    </location>
</feature>
<evidence type="ECO:0000256" key="3">
    <source>
        <dbReference type="ARBA" id="ARBA00022989"/>
    </source>
</evidence>
<comment type="subcellular location">
    <subcellularLocation>
        <location evidence="1">Golgi apparatus membrane</location>
        <topology evidence="1">Single-pass membrane protein</topology>
    </subcellularLocation>
</comment>
<keyword evidence="5 7" id="KW-0175">Coiled coil</keyword>
<feature type="compositionally biased region" description="Polar residues" evidence="8">
    <location>
        <begin position="96"/>
        <end position="130"/>
    </location>
</feature>
<feature type="compositionally biased region" description="Polar residues" evidence="8">
    <location>
        <begin position="214"/>
        <end position="231"/>
    </location>
</feature>
<feature type="compositionally biased region" description="Polar residues" evidence="8">
    <location>
        <begin position="30"/>
        <end position="43"/>
    </location>
</feature>
<feature type="compositionally biased region" description="Basic residues" evidence="8">
    <location>
        <begin position="44"/>
        <end position="56"/>
    </location>
</feature>
<feature type="region of interest" description="Disordered" evidence="8">
    <location>
        <begin position="188"/>
        <end position="258"/>
    </location>
</feature>
<dbReference type="Proteomes" id="UP001652623">
    <property type="component" value="Chromosome 11"/>
</dbReference>
<gene>
    <name evidence="10" type="primary">LOC107406905</name>
</gene>
<feature type="compositionally biased region" description="Polar residues" evidence="8">
    <location>
        <begin position="72"/>
        <end position="83"/>
    </location>
</feature>
<proteinExistence type="predicted"/>
<evidence type="ECO:0000256" key="2">
    <source>
        <dbReference type="ARBA" id="ARBA00022692"/>
    </source>
</evidence>
<keyword evidence="3" id="KW-1133">Transmembrane helix</keyword>
<dbReference type="InterPro" id="IPR019177">
    <property type="entry name" value="Golgin_subfamily_A_member_5"/>
</dbReference>
<evidence type="ECO:0000256" key="8">
    <source>
        <dbReference type="SAM" id="MobiDB-lite"/>
    </source>
</evidence>
<feature type="region of interest" description="Disordered" evidence="8">
    <location>
        <begin position="25"/>
        <end position="143"/>
    </location>
</feature>
<organism evidence="9 10">
    <name type="scientific">Ziziphus jujuba</name>
    <name type="common">Chinese jujube</name>
    <name type="synonym">Ziziphus sativa</name>
    <dbReference type="NCBI Taxonomy" id="326968"/>
    <lineage>
        <taxon>Eukaryota</taxon>
        <taxon>Viridiplantae</taxon>
        <taxon>Streptophyta</taxon>
        <taxon>Embryophyta</taxon>
        <taxon>Tracheophyta</taxon>
        <taxon>Spermatophyta</taxon>
        <taxon>Magnoliopsida</taxon>
        <taxon>eudicotyledons</taxon>
        <taxon>Gunneridae</taxon>
        <taxon>Pentapetalae</taxon>
        <taxon>rosids</taxon>
        <taxon>fabids</taxon>
        <taxon>Rosales</taxon>
        <taxon>Rhamnaceae</taxon>
        <taxon>Paliureae</taxon>
        <taxon>Ziziphus</taxon>
    </lineage>
</organism>
<evidence type="ECO:0000256" key="4">
    <source>
        <dbReference type="ARBA" id="ARBA00023034"/>
    </source>
</evidence>
<evidence type="ECO:0000256" key="7">
    <source>
        <dbReference type="SAM" id="Coils"/>
    </source>
</evidence>
<keyword evidence="4" id="KW-0333">Golgi apparatus</keyword>
<evidence type="ECO:0000313" key="10">
    <source>
        <dbReference type="RefSeq" id="XP_048321200.2"/>
    </source>
</evidence>
<evidence type="ECO:0000256" key="5">
    <source>
        <dbReference type="ARBA" id="ARBA00023054"/>
    </source>
</evidence>
<name>A0ABM3I5U5_ZIZJJ</name>
<dbReference type="PANTHER" id="PTHR13815">
    <property type="entry name" value="GOLGIN-84"/>
    <property type="match status" value="1"/>
</dbReference>
<protein>
    <submittedName>
        <fullName evidence="10">Golgin candidate 1 isoform X5</fullName>
    </submittedName>
</protein>
<evidence type="ECO:0000313" key="9">
    <source>
        <dbReference type="Proteomes" id="UP001652623"/>
    </source>
</evidence>